<dbReference type="STRING" id="1079859.SAMN04515674_11266"/>
<dbReference type="RefSeq" id="WP_092018607.1">
    <property type="nucleotide sequence ID" value="NZ_FOXH01000012.1"/>
</dbReference>
<feature type="transmembrane region" description="Helical" evidence="1">
    <location>
        <begin position="6"/>
        <end position="25"/>
    </location>
</feature>
<sequence length="106" mass="13407">MELYLLIRIPFLWVDGMALFPFILIKDRKPTLQLITHERIHLRQQIELLIIPFYLWYISEYLFNLIKYRNHYKSYRNISFEKEAFSNEWNSKYLKKRKFWGFLKYY</sequence>
<keyword evidence="1" id="KW-1133">Transmembrane helix</keyword>
<dbReference type="AlphaFoldDB" id="A0A1I5WMX5"/>
<accession>A0A1I5WMX5</accession>
<dbReference type="EMBL" id="FOXH01000012">
    <property type="protein sequence ID" value="SFQ21153.1"/>
    <property type="molecule type" value="Genomic_DNA"/>
</dbReference>
<protein>
    <recommendedName>
        <fullName evidence="4">BlaR1 peptidase M56</fullName>
    </recommendedName>
</protein>
<dbReference type="OrthoDB" id="1027344at2"/>
<evidence type="ECO:0000313" key="2">
    <source>
        <dbReference type="EMBL" id="SFQ21153.1"/>
    </source>
</evidence>
<evidence type="ECO:0000256" key="1">
    <source>
        <dbReference type="SAM" id="Phobius"/>
    </source>
</evidence>
<evidence type="ECO:0008006" key="4">
    <source>
        <dbReference type="Google" id="ProtNLM"/>
    </source>
</evidence>
<gene>
    <name evidence="2" type="ORF">SAMN04515674_11266</name>
</gene>
<evidence type="ECO:0000313" key="3">
    <source>
        <dbReference type="Proteomes" id="UP000199306"/>
    </source>
</evidence>
<keyword evidence="1" id="KW-0472">Membrane</keyword>
<keyword evidence="3" id="KW-1185">Reference proteome</keyword>
<keyword evidence="1" id="KW-0812">Transmembrane</keyword>
<organism evidence="2 3">
    <name type="scientific">Pseudarcicella hirudinis</name>
    <dbReference type="NCBI Taxonomy" id="1079859"/>
    <lineage>
        <taxon>Bacteria</taxon>
        <taxon>Pseudomonadati</taxon>
        <taxon>Bacteroidota</taxon>
        <taxon>Cytophagia</taxon>
        <taxon>Cytophagales</taxon>
        <taxon>Flectobacillaceae</taxon>
        <taxon>Pseudarcicella</taxon>
    </lineage>
</organism>
<reference evidence="2 3" key="1">
    <citation type="submission" date="2016-10" db="EMBL/GenBank/DDBJ databases">
        <authorList>
            <person name="de Groot N.N."/>
        </authorList>
    </citation>
    <scope>NUCLEOTIDE SEQUENCE [LARGE SCALE GENOMIC DNA]</scope>
    <source>
        <strain evidence="3">E92,LMG 26720,CCM 7988</strain>
    </source>
</reference>
<dbReference type="Proteomes" id="UP000199306">
    <property type="component" value="Unassembled WGS sequence"/>
</dbReference>
<name>A0A1I5WMX5_9BACT</name>
<proteinExistence type="predicted"/>
<feature type="transmembrane region" description="Helical" evidence="1">
    <location>
        <begin position="46"/>
        <end position="66"/>
    </location>
</feature>